<name>E9GH48_DAPPU</name>
<sequence>MESFGEDTEYKELSDEQKEALPGPKCWKSPNEHSNQIGPTIDLTENTTKGKRSSVAENLGFIIEKFLYLNIENPMVRIHQSLSSDENDQENNQHDRHDESDANDKNEYCSSSTNEESTTNRETLTTQEMKN</sequence>
<dbReference type="HOGENOM" id="CLU_1929679_0_0_1"/>
<feature type="compositionally biased region" description="Basic and acidic residues" evidence="1">
    <location>
        <begin position="91"/>
        <end position="107"/>
    </location>
</feature>
<feature type="compositionally biased region" description="Low complexity" evidence="1">
    <location>
        <begin position="110"/>
        <end position="131"/>
    </location>
</feature>
<reference evidence="2 3" key="1">
    <citation type="journal article" date="2011" name="Science">
        <title>The ecoresponsive genome of Daphnia pulex.</title>
        <authorList>
            <person name="Colbourne J.K."/>
            <person name="Pfrender M.E."/>
            <person name="Gilbert D."/>
            <person name="Thomas W.K."/>
            <person name="Tucker A."/>
            <person name="Oakley T.H."/>
            <person name="Tokishita S."/>
            <person name="Aerts A."/>
            <person name="Arnold G.J."/>
            <person name="Basu M.K."/>
            <person name="Bauer D.J."/>
            <person name="Caceres C.E."/>
            <person name="Carmel L."/>
            <person name="Casola C."/>
            <person name="Choi J.H."/>
            <person name="Detter J.C."/>
            <person name="Dong Q."/>
            <person name="Dusheyko S."/>
            <person name="Eads B.D."/>
            <person name="Frohlich T."/>
            <person name="Geiler-Samerotte K.A."/>
            <person name="Gerlach D."/>
            <person name="Hatcher P."/>
            <person name="Jogdeo S."/>
            <person name="Krijgsveld J."/>
            <person name="Kriventseva E.V."/>
            <person name="Kultz D."/>
            <person name="Laforsch C."/>
            <person name="Lindquist E."/>
            <person name="Lopez J."/>
            <person name="Manak J.R."/>
            <person name="Muller J."/>
            <person name="Pangilinan J."/>
            <person name="Patwardhan R.P."/>
            <person name="Pitluck S."/>
            <person name="Pritham E.J."/>
            <person name="Rechtsteiner A."/>
            <person name="Rho M."/>
            <person name="Rogozin I.B."/>
            <person name="Sakarya O."/>
            <person name="Salamov A."/>
            <person name="Schaack S."/>
            <person name="Shapiro H."/>
            <person name="Shiga Y."/>
            <person name="Skalitzky C."/>
            <person name="Smith Z."/>
            <person name="Souvorov A."/>
            <person name="Sung W."/>
            <person name="Tang Z."/>
            <person name="Tsuchiya D."/>
            <person name="Tu H."/>
            <person name="Vos H."/>
            <person name="Wang M."/>
            <person name="Wolf Y.I."/>
            <person name="Yamagata H."/>
            <person name="Yamada T."/>
            <person name="Ye Y."/>
            <person name="Shaw J.R."/>
            <person name="Andrews J."/>
            <person name="Crease T.J."/>
            <person name="Tang H."/>
            <person name="Lucas S.M."/>
            <person name="Robertson H.M."/>
            <person name="Bork P."/>
            <person name="Koonin E.V."/>
            <person name="Zdobnov E.M."/>
            <person name="Grigoriev I.V."/>
            <person name="Lynch M."/>
            <person name="Boore J.L."/>
        </authorList>
    </citation>
    <scope>NUCLEOTIDE SEQUENCE [LARGE SCALE GENOMIC DNA]</scope>
</reference>
<dbReference type="EMBL" id="GL732544">
    <property type="protein sequence ID" value="EFX81253.1"/>
    <property type="molecule type" value="Genomic_DNA"/>
</dbReference>
<evidence type="ECO:0000256" key="1">
    <source>
        <dbReference type="SAM" id="MobiDB-lite"/>
    </source>
</evidence>
<evidence type="ECO:0000313" key="3">
    <source>
        <dbReference type="Proteomes" id="UP000000305"/>
    </source>
</evidence>
<feature type="compositionally biased region" description="Basic and acidic residues" evidence="1">
    <location>
        <begin position="8"/>
        <end position="19"/>
    </location>
</feature>
<feature type="region of interest" description="Disordered" evidence="1">
    <location>
        <begin position="1"/>
        <end position="50"/>
    </location>
</feature>
<dbReference type="KEGG" id="dpx:DAPPUDRAFT_102674"/>
<dbReference type="AlphaFoldDB" id="E9GH48"/>
<dbReference type="InParanoid" id="E9GH48"/>
<feature type="region of interest" description="Disordered" evidence="1">
    <location>
        <begin position="80"/>
        <end position="131"/>
    </location>
</feature>
<dbReference type="Proteomes" id="UP000000305">
    <property type="component" value="Unassembled WGS sequence"/>
</dbReference>
<feature type="compositionally biased region" description="Polar residues" evidence="1">
    <location>
        <begin position="32"/>
        <end position="47"/>
    </location>
</feature>
<evidence type="ECO:0000313" key="2">
    <source>
        <dbReference type="EMBL" id="EFX81253.1"/>
    </source>
</evidence>
<organism evidence="2 3">
    <name type="scientific">Daphnia pulex</name>
    <name type="common">Water flea</name>
    <dbReference type="NCBI Taxonomy" id="6669"/>
    <lineage>
        <taxon>Eukaryota</taxon>
        <taxon>Metazoa</taxon>
        <taxon>Ecdysozoa</taxon>
        <taxon>Arthropoda</taxon>
        <taxon>Crustacea</taxon>
        <taxon>Branchiopoda</taxon>
        <taxon>Diplostraca</taxon>
        <taxon>Cladocera</taxon>
        <taxon>Anomopoda</taxon>
        <taxon>Daphniidae</taxon>
        <taxon>Daphnia</taxon>
    </lineage>
</organism>
<protein>
    <submittedName>
        <fullName evidence="2">Uncharacterized protein</fullName>
    </submittedName>
</protein>
<keyword evidence="3" id="KW-1185">Reference proteome</keyword>
<proteinExistence type="predicted"/>
<accession>E9GH48</accession>
<gene>
    <name evidence="2" type="ORF">DAPPUDRAFT_102674</name>
</gene>